<name>A0A920CX03_9BACL</name>
<dbReference type="AlphaFoldDB" id="A0A920CX03"/>
<feature type="transmembrane region" description="Helical" evidence="1">
    <location>
        <begin position="6"/>
        <end position="25"/>
    </location>
</feature>
<evidence type="ECO:0000313" key="2">
    <source>
        <dbReference type="EMBL" id="GIP14798.1"/>
    </source>
</evidence>
<keyword evidence="1" id="KW-0812">Transmembrane</keyword>
<keyword evidence="3" id="KW-1185">Reference proteome</keyword>
<evidence type="ECO:0000256" key="1">
    <source>
        <dbReference type="SAM" id="Phobius"/>
    </source>
</evidence>
<keyword evidence="1" id="KW-0472">Membrane</keyword>
<accession>A0A920CX03</accession>
<organism evidence="2 3">
    <name type="scientific">Paenibacillus montaniterrae</name>
    <dbReference type="NCBI Taxonomy" id="429341"/>
    <lineage>
        <taxon>Bacteria</taxon>
        <taxon>Bacillati</taxon>
        <taxon>Bacillota</taxon>
        <taxon>Bacilli</taxon>
        <taxon>Bacillales</taxon>
        <taxon>Paenibacillaceae</taxon>
        <taxon>Paenibacillus</taxon>
    </lineage>
</organism>
<dbReference type="EMBL" id="BOSE01000001">
    <property type="protein sequence ID" value="GIP14798.1"/>
    <property type="molecule type" value="Genomic_DNA"/>
</dbReference>
<proteinExistence type="predicted"/>
<sequence>MQEFIFLLSMWLIGISVCAIIIYWMTSSAIESSKLAREVQEMKQMMQQLLNDKHNPVYIDASESEPRGVAYCPSCSSEIPSMNRQCPVCNYPQSNLFQTKGV</sequence>
<reference evidence="2" key="1">
    <citation type="submission" date="2021-03" db="EMBL/GenBank/DDBJ databases">
        <title>Antimicrobial resistance genes in bacteria isolated from Japanese honey, and their potential for conferring macrolide and lincosamide resistance in the American foulbrood pathogen Paenibacillus larvae.</title>
        <authorList>
            <person name="Okamoto M."/>
            <person name="Kumagai M."/>
            <person name="Kanamori H."/>
            <person name="Takamatsu D."/>
        </authorList>
    </citation>
    <scope>NUCLEOTIDE SEQUENCE</scope>
    <source>
        <strain evidence="2">J40TS1</strain>
    </source>
</reference>
<protein>
    <submittedName>
        <fullName evidence="2">Uncharacterized protein</fullName>
    </submittedName>
</protein>
<evidence type="ECO:0000313" key="3">
    <source>
        <dbReference type="Proteomes" id="UP000683139"/>
    </source>
</evidence>
<keyword evidence="1" id="KW-1133">Transmembrane helix</keyword>
<comment type="caution">
    <text evidence="2">The sequence shown here is derived from an EMBL/GenBank/DDBJ whole genome shotgun (WGS) entry which is preliminary data.</text>
</comment>
<gene>
    <name evidence="2" type="ORF">J40TS1_04400</name>
</gene>
<dbReference type="Proteomes" id="UP000683139">
    <property type="component" value="Unassembled WGS sequence"/>
</dbReference>